<proteinExistence type="predicted"/>
<gene>
    <name evidence="1" type="ORF">AFUS01_LOCUS31059</name>
</gene>
<dbReference type="Pfam" id="PF01395">
    <property type="entry name" value="PBP_GOBP"/>
    <property type="match status" value="1"/>
</dbReference>
<reference evidence="1" key="1">
    <citation type="submission" date="2021-06" db="EMBL/GenBank/DDBJ databases">
        <authorList>
            <person name="Hodson N. C."/>
            <person name="Mongue J. A."/>
            <person name="Jaron S. K."/>
        </authorList>
    </citation>
    <scope>NUCLEOTIDE SEQUENCE</scope>
</reference>
<keyword evidence="2" id="KW-1185">Reference proteome</keyword>
<evidence type="ECO:0000313" key="2">
    <source>
        <dbReference type="Proteomes" id="UP000708208"/>
    </source>
</evidence>
<comment type="caution">
    <text evidence="1">The sequence shown here is derived from an EMBL/GenBank/DDBJ whole genome shotgun (WGS) entry which is preliminary data.</text>
</comment>
<dbReference type="GO" id="GO:0005549">
    <property type="term" value="F:odorant binding"/>
    <property type="evidence" value="ECO:0007669"/>
    <property type="project" value="InterPro"/>
</dbReference>
<name>A0A8J2KSV0_9HEXA</name>
<feature type="non-terminal residue" evidence="1">
    <location>
        <position position="1"/>
    </location>
</feature>
<dbReference type="InterPro" id="IPR006170">
    <property type="entry name" value="PBP/GOBP"/>
</dbReference>
<accession>A0A8J2KSV0</accession>
<organism evidence="1 2">
    <name type="scientific">Allacma fusca</name>
    <dbReference type="NCBI Taxonomy" id="39272"/>
    <lineage>
        <taxon>Eukaryota</taxon>
        <taxon>Metazoa</taxon>
        <taxon>Ecdysozoa</taxon>
        <taxon>Arthropoda</taxon>
        <taxon>Hexapoda</taxon>
        <taxon>Collembola</taxon>
        <taxon>Symphypleona</taxon>
        <taxon>Sminthuridae</taxon>
        <taxon>Allacma</taxon>
    </lineage>
</organism>
<protein>
    <submittedName>
        <fullName evidence="1">Uncharacterized protein</fullName>
    </submittedName>
</protein>
<dbReference type="Proteomes" id="UP000708208">
    <property type="component" value="Unassembled WGS sequence"/>
</dbReference>
<evidence type="ECO:0000313" key="1">
    <source>
        <dbReference type="EMBL" id="CAG7820680.1"/>
    </source>
</evidence>
<dbReference type="EMBL" id="CAJVCH010486835">
    <property type="protein sequence ID" value="CAG7820680.1"/>
    <property type="molecule type" value="Genomic_DNA"/>
</dbReference>
<dbReference type="AlphaFoldDB" id="A0A8J2KSV0"/>
<feature type="non-terminal residue" evidence="1">
    <location>
        <position position="148"/>
    </location>
</feature>
<sequence>ILIVVDAEELTGKSEDAAAGNSNKTKGSDNGSSCRKLVLILAKRMLKVLTSCTKALKAQHPGSDFGEYFQCAIKCFMNKVEMSDKNHMLNNETFAIFAVKHIPENYHPMLYQVLGPCLATWGPKIDPSDEKCISYGEIIKCLQDQASS</sequence>